<reference evidence="2 3" key="1">
    <citation type="submission" date="2019-01" db="EMBL/GenBank/DDBJ databases">
        <title>Sphingorhabdus lacus sp.nov., isolated from an oligotrophic freshwater lake.</title>
        <authorList>
            <person name="Park M."/>
        </authorList>
    </citation>
    <scope>NUCLEOTIDE SEQUENCE [LARGE SCALE GENOMIC DNA]</scope>
    <source>
        <strain evidence="2 3">IMCC26285</strain>
    </source>
</reference>
<organism evidence="2 3">
    <name type="scientific">Sphingorhabdus profundilacus</name>
    <dbReference type="NCBI Taxonomy" id="2509718"/>
    <lineage>
        <taxon>Bacteria</taxon>
        <taxon>Pseudomonadati</taxon>
        <taxon>Pseudomonadota</taxon>
        <taxon>Alphaproteobacteria</taxon>
        <taxon>Sphingomonadales</taxon>
        <taxon>Sphingomonadaceae</taxon>
        <taxon>Sphingorhabdus</taxon>
    </lineage>
</organism>
<dbReference type="RefSeq" id="WP_160354388.1">
    <property type="nucleotide sequence ID" value="NZ_SDWJ01000002.1"/>
</dbReference>
<accession>A0A6I4M728</accession>
<dbReference type="OrthoDB" id="7595689at2"/>
<evidence type="ECO:0000313" key="3">
    <source>
        <dbReference type="Proteomes" id="UP000471147"/>
    </source>
</evidence>
<feature type="transmembrane region" description="Helical" evidence="1">
    <location>
        <begin position="77"/>
        <end position="98"/>
    </location>
</feature>
<comment type="caution">
    <text evidence="2">The sequence shown here is derived from an EMBL/GenBank/DDBJ whole genome shotgun (WGS) entry which is preliminary data.</text>
</comment>
<feature type="transmembrane region" description="Helical" evidence="1">
    <location>
        <begin position="54"/>
        <end position="71"/>
    </location>
</feature>
<keyword evidence="1" id="KW-1133">Transmembrane helix</keyword>
<dbReference type="Proteomes" id="UP000471147">
    <property type="component" value="Unassembled WGS sequence"/>
</dbReference>
<evidence type="ECO:0000256" key="1">
    <source>
        <dbReference type="SAM" id="Phobius"/>
    </source>
</evidence>
<dbReference type="AlphaFoldDB" id="A0A6I4M728"/>
<protein>
    <submittedName>
        <fullName evidence="2">Uncharacterized protein</fullName>
    </submittedName>
</protein>
<sequence length="117" mass="13297">MVLNEFRNSGSFHRLDCDLRIPARAISALGKDRKPTMRMNAHCLSKDLRWQRRYFFSWIALVFYGCAAFSLGETGALAITAQGLFFLAAFSVILWPLCASFQVQCDRYGNPKEGRNP</sequence>
<gene>
    <name evidence="2" type="ORF">EUU23_12365</name>
</gene>
<keyword evidence="3" id="KW-1185">Reference proteome</keyword>
<evidence type="ECO:0000313" key="2">
    <source>
        <dbReference type="EMBL" id="MVZ98488.1"/>
    </source>
</evidence>
<name>A0A6I4M728_9SPHN</name>
<proteinExistence type="predicted"/>
<keyword evidence="1" id="KW-0472">Membrane</keyword>
<dbReference type="EMBL" id="SDWJ01000002">
    <property type="protein sequence ID" value="MVZ98488.1"/>
    <property type="molecule type" value="Genomic_DNA"/>
</dbReference>
<keyword evidence="1" id="KW-0812">Transmembrane</keyword>